<dbReference type="InterPro" id="IPR010998">
    <property type="entry name" value="Integrase_recombinase_N"/>
</dbReference>
<protein>
    <submittedName>
        <fullName evidence="9">Site-specific recombinase XerD</fullName>
    </submittedName>
</protein>
<feature type="domain" description="Core-binding (CB)" evidence="8">
    <location>
        <begin position="1"/>
        <end position="81"/>
    </location>
</feature>
<name>A0A1I2YJH5_9FIRM</name>
<dbReference type="OrthoDB" id="9771888at2"/>
<proteinExistence type="inferred from homology"/>
<dbReference type="InterPro" id="IPR002104">
    <property type="entry name" value="Integrase_catalytic"/>
</dbReference>
<dbReference type="InterPro" id="IPR011010">
    <property type="entry name" value="DNA_brk_join_enz"/>
</dbReference>
<comment type="similarity">
    <text evidence="2">Belongs to the 'phage' integrase family.</text>
</comment>
<accession>A0A1I2YJH5</accession>
<reference evidence="10" key="1">
    <citation type="submission" date="2016-10" db="EMBL/GenBank/DDBJ databases">
        <authorList>
            <person name="Varghese N."/>
            <person name="Submissions S."/>
        </authorList>
    </citation>
    <scope>NUCLEOTIDE SEQUENCE [LARGE SCALE GENOMIC DNA]</scope>
    <source>
        <strain evidence="10">DSM 17038</strain>
    </source>
</reference>
<dbReference type="STRING" id="341036.SAMN05660649_04460"/>
<keyword evidence="3" id="KW-0229">DNA integration</keyword>
<evidence type="ECO:0000256" key="2">
    <source>
        <dbReference type="ARBA" id="ARBA00008857"/>
    </source>
</evidence>
<dbReference type="PROSITE" id="PS51898">
    <property type="entry name" value="TYR_RECOMBINASE"/>
    <property type="match status" value="1"/>
</dbReference>
<organism evidence="9 10">
    <name type="scientific">Desulfotruncus arcticus DSM 17038</name>
    <dbReference type="NCBI Taxonomy" id="1121424"/>
    <lineage>
        <taxon>Bacteria</taxon>
        <taxon>Bacillati</taxon>
        <taxon>Bacillota</taxon>
        <taxon>Clostridia</taxon>
        <taxon>Eubacteriales</taxon>
        <taxon>Desulfallaceae</taxon>
        <taxon>Desulfotruncus</taxon>
    </lineage>
</organism>
<dbReference type="EMBL" id="FOOX01000021">
    <property type="protein sequence ID" value="SFH25677.1"/>
    <property type="molecule type" value="Genomic_DNA"/>
</dbReference>
<dbReference type="GO" id="GO:0015074">
    <property type="term" value="P:DNA integration"/>
    <property type="evidence" value="ECO:0007669"/>
    <property type="project" value="UniProtKB-KW"/>
</dbReference>
<dbReference type="GO" id="GO:0006310">
    <property type="term" value="P:DNA recombination"/>
    <property type="evidence" value="ECO:0007669"/>
    <property type="project" value="UniProtKB-KW"/>
</dbReference>
<evidence type="ECO:0000256" key="5">
    <source>
        <dbReference type="ARBA" id="ARBA00023172"/>
    </source>
</evidence>
<dbReference type="Pfam" id="PF13495">
    <property type="entry name" value="Phage_int_SAM_4"/>
    <property type="match status" value="1"/>
</dbReference>
<evidence type="ECO:0000256" key="3">
    <source>
        <dbReference type="ARBA" id="ARBA00022908"/>
    </source>
</evidence>
<evidence type="ECO:0000256" key="4">
    <source>
        <dbReference type="ARBA" id="ARBA00023125"/>
    </source>
</evidence>
<dbReference type="AlphaFoldDB" id="A0A1I2YJH5"/>
<dbReference type="InterPro" id="IPR050090">
    <property type="entry name" value="Tyrosine_recombinase_XerCD"/>
</dbReference>
<comment type="function">
    <text evidence="1">Site-specific tyrosine recombinase, which acts by catalyzing the cutting and rejoining of the recombining DNA molecules.</text>
</comment>
<dbReference type="PROSITE" id="PS51900">
    <property type="entry name" value="CB"/>
    <property type="match status" value="1"/>
</dbReference>
<dbReference type="InterPro" id="IPR044068">
    <property type="entry name" value="CB"/>
</dbReference>
<sequence length="280" mass="32506">MTPLRKAMLREMELRGFHKVTQSAYIRHVKNFAQYFGKSPEHLGVEEIKEYLHYLLTGEKKNGTYLNTVYSALKFLYLTTLQRDWNWNKIPRIKREQRLPSVLSQSEIQDIFNSVENLKHKTILMTIYAVGLRVSEAANLKVTDIDSKNTQIHVSLGKGKKDRYCLLAETNLEMLRTYFKHYKPVNWLFPGKYVDSPISVRSIQHIFEKARVKAGINKKVSVHSLRHSFATHLLESGASIYQVQQLLGHRNIRTTTIYIHLQRKDLLNIVSPLDTLAGVK</sequence>
<keyword evidence="4 6" id="KW-0238">DNA-binding</keyword>
<dbReference type="SUPFAM" id="SSF56349">
    <property type="entry name" value="DNA breaking-rejoining enzymes"/>
    <property type="match status" value="1"/>
</dbReference>
<dbReference type="Gene3D" id="1.10.150.130">
    <property type="match status" value="1"/>
</dbReference>
<dbReference type="PANTHER" id="PTHR30349:SF64">
    <property type="entry name" value="PROPHAGE INTEGRASE INTD-RELATED"/>
    <property type="match status" value="1"/>
</dbReference>
<dbReference type="Pfam" id="PF00589">
    <property type="entry name" value="Phage_integrase"/>
    <property type="match status" value="1"/>
</dbReference>
<evidence type="ECO:0000259" key="8">
    <source>
        <dbReference type="PROSITE" id="PS51900"/>
    </source>
</evidence>
<dbReference type="Proteomes" id="UP000199337">
    <property type="component" value="Unassembled WGS sequence"/>
</dbReference>
<evidence type="ECO:0000256" key="1">
    <source>
        <dbReference type="ARBA" id="ARBA00003283"/>
    </source>
</evidence>
<keyword evidence="10" id="KW-1185">Reference proteome</keyword>
<dbReference type="RefSeq" id="WP_092474520.1">
    <property type="nucleotide sequence ID" value="NZ_FOOX01000021.1"/>
</dbReference>
<evidence type="ECO:0000256" key="6">
    <source>
        <dbReference type="PROSITE-ProRule" id="PRU01248"/>
    </source>
</evidence>
<evidence type="ECO:0000313" key="10">
    <source>
        <dbReference type="Proteomes" id="UP000199337"/>
    </source>
</evidence>
<dbReference type="Gene3D" id="1.10.443.10">
    <property type="entry name" value="Intergrase catalytic core"/>
    <property type="match status" value="1"/>
</dbReference>
<dbReference type="PANTHER" id="PTHR30349">
    <property type="entry name" value="PHAGE INTEGRASE-RELATED"/>
    <property type="match status" value="1"/>
</dbReference>
<dbReference type="InterPro" id="IPR013762">
    <property type="entry name" value="Integrase-like_cat_sf"/>
</dbReference>
<evidence type="ECO:0000313" key="9">
    <source>
        <dbReference type="EMBL" id="SFH25677.1"/>
    </source>
</evidence>
<dbReference type="GO" id="GO:0003677">
    <property type="term" value="F:DNA binding"/>
    <property type="evidence" value="ECO:0007669"/>
    <property type="project" value="UniProtKB-UniRule"/>
</dbReference>
<evidence type="ECO:0000259" key="7">
    <source>
        <dbReference type="PROSITE" id="PS51898"/>
    </source>
</evidence>
<gene>
    <name evidence="9" type="ORF">SAMN05660649_04460</name>
</gene>
<keyword evidence="5" id="KW-0233">DNA recombination</keyword>
<feature type="domain" description="Tyr recombinase" evidence="7">
    <location>
        <begin position="98"/>
        <end position="271"/>
    </location>
</feature>
<dbReference type="InterPro" id="IPR004107">
    <property type="entry name" value="Integrase_SAM-like_N"/>
</dbReference>